<sequence>MAEGNDSNSAATSQEVERDFKLTTLVTHLNELPTKISEVENQCKSHGRSIQLIRTLMSYTVSPLHSNELLGLPSNTRTNPTNGEACKTRRAQEVVPRVANLFGDLNSNGRLDPQKTNDPIKNGGASDHSAYRKWIGECD</sequence>
<name>M1DM33_SOLTU</name>
<accession>M1DM33</accession>
<evidence type="ECO:0000313" key="3">
    <source>
        <dbReference type="Proteomes" id="UP000011115"/>
    </source>
</evidence>
<keyword evidence="3" id="KW-1185">Reference proteome</keyword>
<dbReference type="Proteomes" id="UP000011115">
    <property type="component" value="Unassembled WGS sequence"/>
</dbReference>
<organism evidence="2 3">
    <name type="scientific">Solanum tuberosum</name>
    <name type="common">Potato</name>
    <dbReference type="NCBI Taxonomy" id="4113"/>
    <lineage>
        <taxon>Eukaryota</taxon>
        <taxon>Viridiplantae</taxon>
        <taxon>Streptophyta</taxon>
        <taxon>Embryophyta</taxon>
        <taxon>Tracheophyta</taxon>
        <taxon>Spermatophyta</taxon>
        <taxon>Magnoliopsida</taxon>
        <taxon>eudicotyledons</taxon>
        <taxon>Gunneridae</taxon>
        <taxon>Pentapetalae</taxon>
        <taxon>asterids</taxon>
        <taxon>lamiids</taxon>
        <taxon>Solanales</taxon>
        <taxon>Solanaceae</taxon>
        <taxon>Solanoideae</taxon>
        <taxon>Solaneae</taxon>
        <taxon>Solanum</taxon>
    </lineage>
</organism>
<reference evidence="2" key="2">
    <citation type="submission" date="2015-06" db="UniProtKB">
        <authorList>
            <consortium name="EnsemblPlants"/>
        </authorList>
    </citation>
    <scope>IDENTIFICATION</scope>
    <source>
        <strain evidence="2">DM1-3 516 R44</strain>
    </source>
</reference>
<protein>
    <submittedName>
        <fullName evidence="2">Uncharacterized protein</fullName>
    </submittedName>
</protein>
<feature type="region of interest" description="Disordered" evidence="1">
    <location>
        <begin position="67"/>
        <end position="89"/>
    </location>
</feature>
<evidence type="ECO:0000313" key="2">
    <source>
        <dbReference type="EnsemblPlants" id="PGSC0003DMT400091206"/>
    </source>
</evidence>
<dbReference type="PaxDb" id="4113-PGSC0003DMT400091206"/>
<dbReference type="AlphaFoldDB" id="M1DM33"/>
<feature type="compositionally biased region" description="Polar residues" evidence="1">
    <location>
        <begin position="105"/>
        <end position="119"/>
    </location>
</feature>
<dbReference type="InParanoid" id="M1DM33"/>
<dbReference type="HOGENOM" id="CLU_1780732_0_0_1"/>
<proteinExistence type="predicted"/>
<reference evidence="3" key="1">
    <citation type="journal article" date="2011" name="Nature">
        <title>Genome sequence and analysis of the tuber crop potato.</title>
        <authorList>
            <consortium name="The Potato Genome Sequencing Consortium"/>
        </authorList>
    </citation>
    <scope>NUCLEOTIDE SEQUENCE [LARGE SCALE GENOMIC DNA]</scope>
    <source>
        <strain evidence="3">cv. DM1-3 516 R44</strain>
    </source>
</reference>
<evidence type="ECO:0000256" key="1">
    <source>
        <dbReference type="SAM" id="MobiDB-lite"/>
    </source>
</evidence>
<feature type="compositionally biased region" description="Polar residues" evidence="1">
    <location>
        <begin position="73"/>
        <end position="82"/>
    </location>
</feature>
<feature type="region of interest" description="Disordered" evidence="1">
    <location>
        <begin position="103"/>
        <end position="126"/>
    </location>
</feature>
<dbReference type="EnsemblPlants" id="PGSC0003DMT400091206">
    <property type="protein sequence ID" value="PGSC0003DMT400091206"/>
    <property type="gene ID" value="PGSC0003DMG400040777"/>
</dbReference>
<dbReference type="Gramene" id="PGSC0003DMT400091206">
    <property type="protein sequence ID" value="PGSC0003DMT400091206"/>
    <property type="gene ID" value="PGSC0003DMG400040777"/>
</dbReference>